<evidence type="ECO:0008006" key="3">
    <source>
        <dbReference type="Google" id="ProtNLM"/>
    </source>
</evidence>
<dbReference type="PANTHER" id="PTHR34235:SF3">
    <property type="entry name" value="SLR1203 PROTEIN"/>
    <property type="match status" value="1"/>
</dbReference>
<dbReference type="OrthoDB" id="5769308at2"/>
<dbReference type="EMBL" id="BDQK01000013">
    <property type="protein sequence ID" value="GBF80981.1"/>
    <property type="molecule type" value="Genomic_DNA"/>
</dbReference>
<dbReference type="InterPro" id="IPR002636">
    <property type="entry name" value="DUF29"/>
</dbReference>
<accession>A0A401IIP1</accession>
<comment type="caution">
    <text evidence="1">The sequence shown here is derived from an EMBL/GenBank/DDBJ whole genome shotgun (WGS) entry which is preliminary data.</text>
</comment>
<dbReference type="RefSeq" id="WP_124974917.1">
    <property type="nucleotide sequence ID" value="NZ_BDQK01000013.1"/>
</dbReference>
<protein>
    <recommendedName>
        <fullName evidence="3">DUF29 domain-containing protein</fullName>
    </recommendedName>
</protein>
<keyword evidence="2" id="KW-1185">Reference proteome</keyword>
<dbReference type="Pfam" id="PF01724">
    <property type="entry name" value="DUF29"/>
    <property type="match status" value="1"/>
</dbReference>
<dbReference type="Gene3D" id="1.20.1220.20">
    <property type="entry name" value="Uncharcterised protein PF01724"/>
    <property type="match status" value="1"/>
</dbReference>
<dbReference type="AlphaFoldDB" id="A0A401IIP1"/>
<evidence type="ECO:0000313" key="2">
    <source>
        <dbReference type="Proteomes" id="UP000287247"/>
    </source>
</evidence>
<proteinExistence type="predicted"/>
<name>A0A401IIP1_APHSA</name>
<dbReference type="PANTHER" id="PTHR34235">
    <property type="entry name" value="SLR1203 PROTEIN-RELATED"/>
    <property type="match status" value="1"/>
</dbReference>
<evidence type="ECO:0000313" key="1">
    <source>
        <dbReference type="EMBL" id="GBF80981.1"/>
    </source>
</evidence>
<gene>
    <name evidence="1" type="ORF">AsFPU1_2390</name>
</gene>
<organism evidence="1 2">
    <name type="scientific">Aphanothece sacrum FPU1</name>
    <dbReference type="NCBI Taxonomy" id="1920663"/>
    <lineage>
        <taxon>Bacteria</taxon>
        <taxon>Bacillati</taxon>
        <taxon>Cyanobacteriota</taxon>
        <taxon>Cyanophyceae</taxon>
        <taxon>Oscillatoriophycideae</taxon>
        <taxon>Chroococcales</taxon>
        <taxon>Aphanothecaceae</taxon>
        <taxon>Aphanothece</taxon>
    </lineage>
</organism>
<dbReference type="Proteomes" id="UP000287247">
    <property type="component" value="Unassembled WGS sequence"/>
</dbReference>
<reference evidence="2" key="1">
    <citation type="submission" date="2017-05" db="EMBL/GenBank/DDBJ databases">
        <title>Physiological properties and genetic analysis related to exopolysaccharide production of fresh-water unicellular cyanobacterium Aphanothece sacrum, Suizenji Nori, that has been cultured as a food source in Japan.</title>
        <authorList>
            <person name="Kanesaki Y."/>
            <person name="Yoshikawa S."/>
            <person name="Ohki K."/>
        </authorList>
    </citation>
    <scope>NUCLEOTIDE SEQUENCE [LARGE SCALE GENOMIC DNA]</scope>
    <source>
        <strain evidence="2">FPU1</strain>
    </source>
</reference>
<sequence>MSPISELYDQDFQVWLAETISQLEQANFQALDVHHLIEELRDLGKSEKNSLEGNLMILLAHLLKLRVQSVVPDTMKSSWYRSIIEHRERVILLLENTPSLKYYLTIAVNKAYPKGRKIAVKEGQLASFGIPIPKEEDYPLGCPFSLEEILDEDFYGLS</sequence>